<dbReference type="RefSeq" id="XP_046053667.1">
    <property type="nucleotide sequence ID" value="XM_046185262.1"/>
</dbReference>
<evidence type="ECO:0000256" key="1">
    <source>
        <dbReference type="SAM" id="SignalP"/>
    </source>
</evidence>
<organism evidence="2 3">
    <name type="scientific">Fusarium redolens</name>
    <dbReference type="NCBI Taxonomy" id="48865"/>
    <lineage>
        <taxon>Eukaryota</taxon>
        <taxon>Fungi</taxon>
        <taxon>Dikarya</taxon>
        <taxon>Ascomycota</taxon>
        <taxon>Pezizomycotina</taxon>
        <taxon>Sordariomycetes</taxon>
        <taxon>Hypocreomycetidae</taxon>
        <taxon>Hypocreales</taxon>
        <taxon>Nectriaceae</taxon>
        <taxon>Fusarium</taxon>
        <taxon>Fusarium redolens species complex</taxon>
    </lineage>
</organism>
<dbReference type="Proteomes" id="UP000720189">
    <property type="component" value="Unassembled WGS sequence"/>
</dbReference>
<name>A0A9P9HWW1_FUSRE</name>
<proteinExistence type="predicted"/>
<reference evidence="2" key="1">
    <citation type="journal article" date="2021" name="Nat. Commun.">
        <title>Genetic determinants of endophytism in the Arabidopsis root mycobiome.</title>
        <authorList>
            <person name="Mesny F."/>
            <person name="Miyauchi S."/>
            <person name="Thiergart T."/>
            <person name="Pickel B."/>
            <person name="Atanasova L."/>
            <person name="Karlsson M."/>
            <person name="Huettel B."/>
            <person name="Barry K.W."/>
            <person name="Haridas S."/>
            <person name="Chen C."/>
            <person name="Bauer D."/>
            <person name="Andreopoulos W."/>
            <person name="Pangilinan J."/>
            <person name="LaButti K."/>
            <person name="Riley R."/>
            <person name="Lipzen A."/>
            <person name="Clum A."/>
            <person name="Drula E."/>
            <person name="Henrissat B."/>
            <person name="Kohler A."/>
            <person name="Grigoriev I.V."/>
            <person name="Martin F.M."/>
            <person name="Hacquard S."/>
        </authorList>
    </citation>
    <scope>NUCLEOTIDE SEQUENCE</scope>
    <source>
        <strain evidence="2">MPI-CAGE-AT-0023</strain>
    </source>
</reference>
<sequence length="99" mass="11307">MPHIIIFFIFLPMSSLASASSDSNKHHDASKPSVKILAIDVRARSRRSKKGWIHLDDESEGYDMDYKPTEYCSHHHHVSKPLKVAMFDSRELGLTRGQD</sequence>
<dbReference type="AlphaFoldDB" id="A0A9P9HWW1"/>
<dbReference type="GeneID" id="70215216"/>
<feature type="chain" id="PRO_5040246582" evidence="1">
    <location>
        <begin position="20"/>
        <end position="99"/>
    </location>
</feature>
<keyword evidence="3" id="KW-1185">Reference proteome</keyword>
<comment type="caution">
    <text evidence="2">The sequence shown here is derived from an EMBL/GenBank/DDBJ whole genome shotgun (WGS) entry which is preliminary data.</text>
</comment>
<keyword evidence="1" id="KW-0732">Signal</keyword>
<gene>
    <name evidence="2" type="ORF">BKA55DRAFT_227656</name>
</gene>
<evidence type="ECO:0000313" key="3">
    <source>
        <dbReference type="Proteomes" id="UP000720189"/>
    </source>
</evidence>
<feature type="signal peptide" evidence="1">
    <location>
        <begin position="1"/>
        <end position="19"/>
    </location>
</feature>
<accession>A0A9P9HWW1</accession>
<evidence type="ECO:0000313" key="2">
    <source>
        <dbReference type="EMBL" id="KAH7264932.1"/>
    </source>
</evidence>
<dbReference type="EMBL" id="JAGMUX010000003">
    <property type="protein sequence ID" value="KAH7264932.1"/>
    <property type="molecule type" value="Genomic_DNA"/>
</dbReference>
<protein>
    <submittedName>
        <fullName evidence="2">Uncharacterized protein</fullName>
    </submittedName>
</protein>